<dbReference type="KEGG" id="smai:EXU30_15420"/>
<gene>
    <name evidence="8" type="ORF">EXU30_15420</name>
</gene>
<dbReference type="OrthoDB" id="7067274at2"/>
<keyword evidence="9" id="KW-1185">Reference proteome</keyword>
<evidence type="ECO:0000256" key="2">
    <source>
        <dbReference type="ARBA" id="ARBA00008150"/>
    </source>
</evidence>
<keyword evidence="3 5" id="KW-0732">Signal</keyword>
<keyword evidence="4" id="KW-0574">Periplasm</keyword>
<dbReference type="GO" id="GO:0030288">
    <property type="term" value="C:outer membrane-bounded periplasmic space"/>
    <property type="evidence" value="ECO:0007669"/>
    <property type="project" value="TreeGrafter"/>
</dbReference>
<dbReference type="InterPro" id="IPR038484">
    <property type="entry name" value="MucB/RseB_C_sf"/>
</dbReference>
<proteinExistence type="inferred from homology"/>
<evidence type="ECO:0000259" key="6">
    <source>
        <dbReference type="Pfam" id="PF03888"/>
    </source>
</evidence>
<feature type="signal peptide" evidence="5">
    <location>
        <begin position="1"/>
        <end position="17"/>
    </location>
</feature>
<dbReference type="PANTHER" id="PTHR38782:SF1">
    <property type="entry name" value="SIGMA-E FACTOR REGULATORY PROTEIN RSEB"/>
    <property type="match status" value="1"/>
</dbReference>
<name>A0A411PK30_9GAMM</name>
<sequence length="310" mass="35227">MRVFLLALLFISCSSLANEDIPAKAWLDKMSHALQEQQFKASIIQLQSNHIRPLVYIHGIVEDKPVAFLEYLNGPPKNAVRVEDQVTFIEHDQPPYSVRSPRIQGVWPMALAASPERLAQGYEFVLGGRSRIAGRPGQMIRLIAKDDYRYDAQVWVDMATYLPLRFDIVNRDKQLLEQMMVIELIELDEPASILVEAYKQEWPPVMNLAERNQAQNWQFNWLPQGFEMLVKDNHRLIGSQEQVEYIALSDGLTNVSVYVTLAKESPMPEELVTRNGLSMVTEVVGNAEVVVVGKMPAESLQKIARSLVLQ</sequence>
<comment type="similarity">
    <text evidence="2">Belongs to the RseB family.</text>
</comment>
<dbReference type="PANTHER" id="PTHR38782">
    <property type="match status" value="1"/>
</dbReference>
<dbReference type="Pfam" id="PF03888">
    <property type="entry name" value="MucB_RseB"/>
    <property type="match status" value="1"/>
</dbReference>
<dbReference type="Proteomes" id="UP000291106">
    <property type="component" value="Chromosome"/>
</dbReference>
<dbReference type="RefSeq" id="WP_130601503.1">
    <property type="nucleotide sequence ID" value="NZ_CP036200.1"/>
</dbReference>
<dbReference type="InterPro" id="IPR033434">
    <property type="entry name" value="MucB/RseB_N"/>
</dbReference>
<dbReference type="PIRSF" id="PIRSF005427">
    <property type="entry name" value="RseB"/>
    <property type="match status" value="1"/>
</dbReference>
<reference evidence="8 9" key="1">
    <citation type="submission" date="2019-02" db="EMBL/GenBank/DDBJ databases">
        <title>Shewanella sp. D4-2 isolated from Dokdo Island.</title>
        <authorList>
            <person name="Baek K."/>
        </authorList>
    </citation>
    <scope>NUCLEOTIDE SEQUENCE [LARGE SCALE GENOMIC DNA]</scope>
    <source>
        <strain evidence="8 9">D4-2</strain>
    </source>
</reference>
<accession>A0A411PK30</accession>
<evidence type="ECO:0000256" key="5">
    <source>
        <dbReference type="SAM" id="SignalP"/>
    </source>
</evidence>
<dbReference type="InterPro" id="IPR005588">
    <property type="entry name" value="MucB_RseB"/>
</dbReference>
<dbReference type="Pfam" id="PF17188">
    <property type="entry name" value="MucB_RseB_C"/>
    <property type="match status" value="1"/>
</dbReference>
<dbReference type="EMBL" id="CP036200">
    <property type="protein sequence ID" value="QBF83915.1"/>
    <property type="molecule type" value="Genomic_DNA"/>
</dbReference>
<feature type="domain" description="MucB/RseB C-terminal" evidence="7">
    <location>
        <begin position="212"/>
        <end position="307"/>
    </location>
</feature>
<evidence type="ECO:0000256" key="3">
    <source>
        <dbReference type="ARBA" id="ARBA00022729"/>
    </source>
</evidence>
<protein>
    <submittedName>
        <fullName evidence="8">MucB/RseB</fullName>
    </submittedName>
</protein>
<feature type="domain" description="MucB/RseB N-terminal" evidence="6">
    <location>
        <begin position="23"/>
        <end position="205"/>
    </location>
</feature>
<dbReference type="GO" id="GO:0045152">
    <property type="term" value="F:antisigma factor binding"/>
    <property type="evidence" value="ECO:0007669"/>
    <property type="project" value="TreeGrafter"/>
</dbReference>
<dbReference type="AlphaFoldDB" id="A0A411PK30"/>
<dbReference type="CDD" id="cd16327">
    <property type="entry name" value="RseB"/>
    <property type="match status" value="1"/>
</dbReference>
<evidence type="ECO:0000256" key="1">
    <source>
        <dbReference type="ARBA" id="ARBA00004418"/>
    </source>
</evidence>
<dbReference type="GO" id="GO:0032885">
    <property type="term" value="P:regulation of polysaccharide biosynthetic process"/>
    <property type="evidence" value="ECO:0007669"/>
    <property type="project" value="TreeGrafter"/>
</dbReference>
<dbReference type="Gene3D" id="2.50.20.10">
    <property type="entry name" value="Lipoprotein localisation LolA/LolB/LppX"/>
    <property type="match status" value="1"/>
</dbReference>
<evidence type="ECO:0000259" key="7">
    <source>
        <dbReference type="Pfam" id="PF17188"/>
    </source>
</evidence>
<dbReference type="InterPro" id="IPR033436">
    <property type="entry name" value="MucB/RseB_C"/>
</dbReference>
<comment type="subcellular location">
    <subcellularLocation>
        <location evidence="1">Periplasm</location>
    </subcellularLocation>
</comment>
<evidence type="ECO:0000313" key="8">
    <source>
        <dbReference type="EMBL" id="QBF83915.1"/>
    </source>
</evidence>
<evidence type="ECO:0000256" key="4">
    <source>
        <dbReference type="ARBA" id="ARBA00022764"/>
    </source>
</evidence>
<dbReference type="Gene3D" id="3.30.200.100">
    <property type="entry name" value="MucB/RseB, C-terminal domain"/>
    <property type="match status" value="1"/>
</dbReference>
<feature type="chain" id="PRO_5019452893" evidence="5">
    <location>
        <begin position="18"/>
        <end position="310"/>
    </location>
</feature>
<organism evidence="8 9">
    <name type="scientific">Shewanella maritima</name>
    <dbReference type="NCBI Taxonomy" id="2520507"/>
    <lineage>
        <taxon>Bacteria</taxon>
        <taxon>Pseudomonadati</taxon>
        <taxon>Pseudomonadota</taxon>
        <taxon>Gammaproteobacteria</taxon>
        <taxon>Alteromonadales</taxon>
        <taxon>Shewanellaceae</taxon>
        <taxon>Shewanella</taxon>
    </lineage>
</organism>
<evidence type="ECO:0000313" key="9">
    <source>
        <dbReference type="Proteomes" id="UP000291106"/>
    </source>
</evidence>